<dbReference type="Proteomes" id="UP000245711">
    <property type="component" value="Chromosome"/>
</dbReference>
<evidence type="ECO:0000259" key="4">
    <source>
        <dbReference type="Pfam" id="PF00441"/>
    </source>
</evidence>
<reference evidence="5 6" key="1">
    <citation type="submission" date="2017-05" db="EMBL/GenBank/DDBJ databases">
        <title>Isolation of Rhodococcus sp. S2-17 biodegrading of BP-3.</title>
        <authorList>
            <person name="Lee Y."/>
            <person name="Kim K.H."/>
            <person name="Chun B.H."/>
            <person name="Jung H.S."/>
            <person name="Jeon C.O."/>
        </authorList>
    </citation>
    <scope>NUCLEOTIDE SEQUENCE [LARGE SCALE GENOMIC DNA]</scope>
    <source>
        <strain evidence="5 6">S2-17</strain>
    </source>
</reference>
<dbReference type="InterPro" id="IPR036250">
    <property type="entry name" value="AcylCo_DH-like_C"/>
</dbReference>
<evidence type="ECO:0000313" key="6">
    <source>
        <dbReference type="Proteomes" id="UP000245711"/>
    </source>
</evidence>
<protein>
    <recommendedName>
        <fullName evidence="4">Acyl-CoA dehydrogenase/oxidase C-terminal domain-containing protein</fullName>
    </recommendedName>
</protein>
<evidence type="ECO:0000313" key="5">
    <source>
        <dbReference type="EMBL" id="AWK72645.1"/>
    </source>
</evidence>
<dbReference type="Gene3D" id="1.20.140.10">
    <property type="entry name" value="Butyryl-CoA Dehydrogenase, subunit A, domain 3"/>
    <property type="match status" value="1"/>
</dbReference>
<keyword evidence="6" id="KW-1185">Reference proteome</keyword>
<name>A0A2S2BVH7_9NOCA</name>
<evidence type="ECO:0000256" key="3">
    <source>
        <dbReference type="ARBA" id="ARBA00023002"/>
    </source>
</evidence>
<dbReference type="OrthoDB" id="8677713at2"/>
<dbReference type="Pfam" id="PF00441">
    <property type="entry name" value="Acyl-CoA_dh_1"/>
    <property type="match status" value="1"/>
</dbReference>
<dbReference type="PANTHER" id="PTHR43884">
    <property type="entry name" value="ACYL-COA DEHYDROGENASE"/>
    <property type="match status" value="1"/>
</dbReference>
<dbReference type="AlphaFoldDB" id="A0A2S2BVH7"/>
<evidence type="ECO:0000256" key="2">
    <source>
        <dbReference type="ARBA" id="ARBA00022827"/>
    </source>
</evidence>
<keyword evidence="2" id="KW-0274">FAD</keyword>
<feature type="domain" description="Acyl-CoA dehydrogenase/oxidase C-terminal" evidence="4">
    <location>
        <begin position="186"/>
        <end position="292"/>
    </location>
</feature>
<sequence length="307" mass="32471">MTIVEQKQNPKSRYAMTTLPNEYGVIGAEGIGDLVKRATSHAPIATYVEESEPPISWAAIAEAGWDLAGIVEDDTCASTRDLVAIAKAWGYGSIPQPLLPSLLAKRLSAAAREVDGPVTFALPLGDGALVPFGALDGIVVASALGDIEGEVTEVPTGDVDGLDLVGRGVHTAVATTFTTEAAREVALVLAAEVLGGAERLLADSLTFVIEREQFGRPVGSFQAVKHNLATATVNVEAADTALIWGSQQDTNAFRGALFAVDQCIDVAEIAVHVHGGLGFTWEVGLHFPLRKMLSVRRIIDRLERDHT</sequence>
<dbReference type="EMBL" id="CP021354">
    <property type="protein sequence ID" value="AWK72645.1"/>
    <property type="molecule type" value="Genomic_DNA"/>
</dbReference>
<evidence type="ECO:0000256" key="1">
    <source>
        <dbReference type="ARBA" id="ARBA00022630"/>
    </source>
</evidence>
<keyword evidence="3" id="KW-0560">Oxidoreductase</keyword>
<accession>A0A2S2BVH7</accession>
<dbReference type="InterPro" id="IPR009075">
    <property type="entry name" value="AcylCo_DH/oxidase_C"/>
</dbReference>
<dbReference type="PANTHER" id="PTHR43884:SF20">
    <property type="entry name" value="ACYL-COA DEHYDROGENASE FADE28"/>
    <property type="match status" value="1"/>
</dbReference>
<dbReference type="SUPFAM" id="SSF47203">
    <property type="entry name" value="Acyl-CoA dehydrogenase C-terminal domain-like"/>
    <property type="match status" value="1"/>
</dbReference>
<organism evidence="5 6">
    <name type="scientific">Rhodococcus oxybenzonivorans</name>
    <dbReference type="NCBI Taxonomy" id="1990687"/>
    <lineage>
        <taxon>Bacteria</taxon>
        <taxon>Bacillati</taxon>
        <taxon>Actinomycetota</taxon>
        <taxon>Actinomycetes</taxon>
        <taxon>Mycobacteriales</taxon>
        <taxon>Nocardiaceae</taxon>
        <taxon>Rhodococcus</taxon>
    </lineage>
</organism>
<dbReference type="KEGG" id="roz:CBI38_14795"/>
<proteinExistence type="predicted"/>
<dbReference type="RefSeq" id="WP_109329934.1">
    <property type="nucleotide sequence ID" value="NZ_CP021354.1"/>
</dbReference>
<dbReference type="GO" id="GO:0003995">
    <property type="term" value="F:acyl-CoA dehydrogenase activity"/>
    <property type="evidence" value="ECO:0007669"/>
    <property type="project" value="TreeGrafter"/>
</dbReference>
<gene>
    <name evidence="5" type="ORF">CBI38_14795</name>
</gene>
<keyword evidence="1" id="KW-0285">Flavoprotein</keyword>